<protein>
    <recommendedName>
        <fullName evidence="4">Membrane-associated oxidoreductase</fullName>
    </recommendedName>
</protein>
<evidence type="ECO:0008006" key="4">
    <source>
        <dbReference type="Google" id="ProtNLM"/>
    </source>
</evidence>
<reference evidence="2 3" key="1">
    <citation type="submission" date="2019-03" db="EMBL/GenBank/DDBJ databases">
        <title>Genomic Encyclopedia of Type Strains, Phase IV (KMG-IV): sequencing the most valuable type-strain genomes for metagenomic binning, comparative biology and taxonomic classification.</title>
        <authorList>
            <person name="Goeker M."/>
        </authorList>
    </citation>
    <scope>NUCLEOTIDE SEQUENCE [LARGE SCALE GENOMIC DNA]</scope>
    <source>
        <strain evidence="2 3">DSM 45934</strain>
    </source>
</reference>
<accession>A0A4V2S8R8</accession>
<organism evidence="2 3">
    <name type="scientific">Actinocrispum wychmicini</name>
    <dbReference type="NCBI Taxonomy" id="1213861"/>
    <lineage>
        <taxon>Bacteria</taxon>
        <taxon>Bacillati</taxon>
        <taxon>Actinomycetota</taxon>
        <taxon>Actinomycetes</taxon>
        <taxon>Pseudonocardiales</taxon>
        <taxon>Pseudonocardiaceae</taxon>
        <taxon>Actinocrispum</taxon>
    </lineage>
</organism>
<feature type="transmembrane region" description="Helical" evidence="1">
    <location>
        <begin position="632"/>
        <end position="648"/>
    </location>
</feature>
<gene>
    <name evidence="2" type="ORF">EV192_101482</name>
</gene>
<sequence>MERKVGEAFQRGEWIDAGGEPIRGEVLTGLLSDANGSAALRLSGARITGAMNLEGRVVRQVIDLRDCVFERTPDLRMANLVGLRMHVCRVPGMLARNLHVESDLILEPRFTCRGTLDLTDAKIGGSLRMSGAVLNGEGTDAMRAARLQVSGSMQAVVLRTTGKMRLVGSDIGGSFQLSGAHLSNPDGETLNGVGMVIGGNFLANAVGGRFTSNGRVTLVGAHVRGDAVFTGAQLSAPGDTSLDCDRIKVDGSLVLDKGFTALGPVYMADARIGGWLRLAGATVGDRNAVEHPDEQRAPIALLADGIELGGGLDARSGRIAGRPTQKPLVAYGQVRFPGAKVDGTVSLSGAQFHCAGHDALFADRLVVGETLYLEEVTATGCIRLQDTRIGASLDCTGATFTEPRKRADGTRKPSLDLQFATVGHNLLCSRQVVATGGVSTRLAEIRHTVHLSYASLGDGEPDSMAFDGYGLVAHRLMLKFPATAPPQGSVRLEKAHVRVLSDGPGLWSAVGGLDVADFVYESVEDGGTVKDRLRWLRNVQPDFAPGPYDHLVAVYRNAGEEQLAEKVLLEKQRRRHTELSLAGRLWGKLQEYTVGYGYRPWLAMVWLGVFWLAGTLWFTFNVMSKLDNDQNPVWNPPLLAMDLLLPIIDLGQDNMWRMVGASQWISDVLIAAGWILATTVAASATRLLKRD</sequence>
<dbReference type="AlphaFoldDB" id="A0A4V2S8R8"/>
<comment type="caution">
    <text evidence="2">The sequence shown here is derived from an EMBL/GenBank/DDBJ whole genome shotgun (WGS) entry which is preliminary data.</text>
</comment>
<evidence type="ECO:0000256" key="1">
    <source>
        <dbReference type="SAM" id="Phobius"/>
    </source>
</evidence>
<dbReference type="Proteomes" id="UP000295680">
    <property type="component" value="Unassembled WGS sequence"/>
</dbReference>
<name>A0A4V2S8R8_9PSEU</name>
<dbReference type="OrthoDB" id="5194370at2"/>
<feature type="transmembrane region" description="Helical" evidence="1">
    <location>
        <begin position="668"/>
        <end position="688"/>
    </location>
</feature>
<proteinExistence type="predicted"/>
<keyword evidence="1" id="KW-0472">Membrane</keyword>
<feature type="transmembrane region" description="Helical" evidence="1">
    <location>
        <begin position="601"/>
        <end position="620"/>
    </location>
</feature>
<dbReference type="EMBL" id="SLWS01000001">
    <property type="protein sequence ID" value="TCO64700.1"/>
    <property type="molecule type" value="Genomic_DNA"/>
</dbReference>
<keyword evidence="1" id="KW-1133">Transmembrane helix</keyword>
<dbReference type="RefSeq" id="WP_132110607.1">
    <property type="nucleotide sequence ID" value="NZ_SLWS01000001.1"/>
</dbReference>
<keyword evidence="3" id="KW-1185">Reference proteome</keyword>
<keyword evidence="1" id="KW-0812">Transmembrane</keyword>
<evidence type="ECO:0000313" key="3">
    <source>
        <dbReference type="Proteomes" id="UP000295680"/>
    </source>
</evidence>
<evidence type="ECO:0000313" key="2">
    <source>
        <dbReference type="EMBL" id="TCO64700.1"/>
    </source>
</evidence>